<dbReference type="AlphaFoldDB" id="A0A0R1RBQ6"/>
<protein>
    <submittedName>
        <fullName evidence="1">Uncharacterized protein</fullName>
    </submittedName>
</protein>
<proteinExistence type="predicted"/>
<dbReference type="EMBL" id="AZFC01000001">
    <property type="protein sequence ID" value="KRL50648.1"/>
    <property type="molecule type" value="Genomic_DNA"/>
</dbReference>
<evidence type="ECO:0000313" key="2">
    <source>
        <dbReference type="Proteomes" id="UP000051835"/>
    </source>
</evidence>
<reference evidence="1 2" key="1">
    <citation type="journal article" date="2015" name="Genome Announc.">
        <title>Expanding the biotechnology potential of lactobacilli through comparative genomics of 213 strains and associated genera.</title>
        <authorList>
            <person name="Sun Z."/>
            <person name="Harris H.M."/>
            <person name="McCann A."/>
            <person name="Guo C."/>
            <person name="Argimon S."/>
            <person name="Zhang W."/>
            <person name="Yang X."/>
            <person name="Jeffery I.B."/>
            <person name="Cooney J.C."/>
            <person name="Kagawa T.F."/>
            <person name="Liu W."/>
            <person name="Song Y."/>
            <person name="Salvetti E."/>
            <person name="Wrobel A."/>
            <person name="Rasinkangas P."/>
            <person name="Parkhill J."/>
            <person name="Rea M.C."/>
            <person name="O'Sullivan O."/>
            <person name="Ritari J."/>
            <person name="Douillard F.P."/>
            <person name="Paul Ross R."/>
            <person name="Yang R."/>
            <person name="Briner A.E."/>
            <person name="Felis G.E."/>
            <person name="de Vos W.M."/>
            <person name="Barrangou R."/>
            <person name="Klaenhammer T.R."/>
            <person name="Caufield P.W."/>
            <person name="Cui Y."/>
            <person name="Zhang H."/>
            <person name="O'Toole P.W."/>
        </authorList>
    </citation>
    <scope>NUCLEOTIDE SEQUENCE [LARGE SCALE GENOMIC DNA]</scope>
    <source>
        <strain evidence="1 2">DSM 15429</strain>
    </source>
</reference>
<evidence type="ECO:0000313" key="1">
    <source>
        <dbReference type="EMBL" id="KRL50648.1"/>
    </source>
</evidence>
<sequence>MTTVWTEFHDYVDSFVTPKWFRSVDLTGISPVINYSSPRPKTPVEPSSLFHVKHSDLLGDHKKFFTPP</sequence>
<gene>
    <name evidence="1" type="ORF">FD37_GL001771</name>
</gene>
<accession>A0A0R1RBQ6</accession>
<name>A0A0R1RBQ6_9LACO</name>
<dbReference type="Proteomes" id="UP000051835">
    <property type="component" value="Unassembled WGS sequence"/>
</dbReference>
<comment type="caution">
    <text evidence="1">The sequence shown here is derived from an EMBL/GenBank/DDBJ whole genome shotgun (WGS) entry which is preliminary data.</text>
</comment>
<organism evidence="1 2">
    <name type="scientific">Levilactobacillus spicheri DSM 15429</name>
    <dbReference type="NCBI Taxonomy" id="1423805"/>
    <lineage>
        <taxon>Bacteria</taxon>
        <taxon>Bacillati</taxon>
        <taxon>Bacillota</taxon>
        <taxon>Bacilli</taxon>
        <taxon>Lactobacillales</taxon>
        <taxon>Lactobacillaceae</taxon>
        <taxon>Levilactobacillus</taxon>
    </lineage>
</organism>